<dbReference type="InterPro" id="IPR009241">
    <property type="entry name" value="HigB-like"/>
</dbReference>
<reference evidence="1 2" key="1">
    <citation type="submission" date="2018-01" db="EMBL/GenBank/DDBJ databases">
        <title>Whole genome analyses suggest that Burkholderia sensu lato contains two further novel genera in the rhizoxinica-symbiotica group Mycetohabitans gen. nov., and Trinickia gen. nov.: implications for the evolution of diazotrophy and nodulation in the Burkholderiaceae.</title>
        <authorList>
            <person name="Estrada-de los Santos P."/>
            <person name="Palmer M."/>
            <person name="Chavez-Ramirez B."/>
            <person name="Beukes C."/>
            <person name="Steenkamp E.T."/>
            <person name="Hirsch A.M."/>
            <person name="Manyaka P."/>
            <person name="Maluk M."/>
            <person name="Lafos M."/>
            <person name="Crook M."/>
            <person name="Gross E."/>
            <person name="Simon M.F."/>
            <person name="Bueno dos Reis Junior F."/>
            <person name="Poole P.S."/>
            <person name="Venter S.N."/>
            <person name="James E.K."/>
        </authorList>
    </citation>
    <scope>NUCLEOTIDE SEQUENCE [LARGE SCALE GENOMIC DNA]</scope>
    <source>
        <strain evidence="1 2">JPY 581</strain>
    </source>
</reference>
<comment type="caution">
    <text evidence="1">The sequence shown here is derived from an EMBL/GenBank/DDBJ whole genome shotgun (WGS) entry which is preliminary data.</text>
</comment>
<name>A0A2N7X767_9BURK</name>
<gene>
    <name evidence="1" type="ORF">C0Z20_08330</name>
</gene>
<dbReference type="RefSeq" id="WP_026229546.1">
    <property type="nucleotide sequence ID" value="NZ_KB890168.1"/>
</dbReference>
<dbReference type="AlphaFoldDB" id="A0A2N7X767"/>
<dbReference type="EMBL" id="PNYC01000004">
    <property type="protein sequence ID" value="PMS37315.1"/>
    <property type="molecule type" value="Genomic_DNA"/>
</dbReference>
<dbReference type="Proteomes" id="UP000235777">
    <property type="component" value="Unassembled WGS sequence"/>
</dbReference>
<sequence>MTWDVEYTDHFGAWWDELVEAEQESIAASVRLLENYGPNLRHPYSSGITSSRHGHLRELRVQHEGRPYRVLYAFDPRRTAILLLGGDKTGNDRWYDESIPRADALYEEHLAQLKQECFDDG</sequence>
<evidence type="ECO:0000313" key="1">
    <source>
        <dbReference type="EMBL" id="PMS37315.1"/>
    </source>
</evidence>
<accession>A0A2N7X767</accession>
<protein>
    <submittedName>
        <fullName evidence="1">Addiction module toxin RelE</fullName>
    </submittedName>
</protein>
<organism evidence="1 2">
    <name type="scientific">Trinickia symbiotica</name>
    <dbReference type="NCBI Taxonomy" id="863227"/>
    <lineage>
        <taxon>Bacteria</taxon>
        <taxon>Pseudomonadati</taxon>
        <taxon>Pseudomonadota</taxon>
        <taxon>Betaproteobacteria</taxon>
        <taxon>Burkholderiales</taxon>
        <taxon>Burkholderiaceae</taxon>
        <taxon>Trinickia</taxon>
    </lineage>
</organism>
<dbReference type="Pfam" id="PF05973">
    <property type="entry name" value="Gp49"/>
    <property type="match status" value="1"/>
</dbReference>
<evidence type="ECO:0000313" key="2">
    <source>
        <dbReference type="Proteomes" id="UP000235777"/>
    </source>
</evidence>
<proteinExistence type="predicted"/>
<keyword evidence="2" id="KW-1185">Reference proteome</keyword>
<dbReference type="OrthoDB" id="330810at2"/>